<organism evidence="2 3">
    <name type="scientific">Corynespora cassiicola Philippines</name>
    <dbReference type="NCBI Taxonomy" id="1448308"/>
    <lineage>
        <taxon>Eukaryota</taxon>
        <taxon>Fungi</taxon>
        <taxon>Dikarya</taxon>
        <taxon>Ascomycota</taxon>
        <taxon>Pezizomycotina</taxon>
        <taxon>Dothideomycetes</taxon>
        <taxon>Pleosporomycetidae</taxon>
        <taxon>Pleosporales</taxon>
        <taxon>Corynesporascaceae</taxon>
        <taxon>Corynespora</taxon>
    </lineage>
</organism>
<keyword evidence="3" id="KW-1185">Reference proteome</keyword>
<name>A0A2T2NBS4_CORCC</name>
<dbReference type="AlphaFoldDB" id="A0A2T2NBS4"/>
<dbReference type="EMBL" id="KZ678141">
    <property type="protein sequence ID" value="PSN62696.1"/>
    <property type="molecule type" value="Genomic_DNA"/>
</dbReference>
<dbReference type="Proteomes" id="UP000240883">
    <property type="component" value="Unassembled WGS sequence"/>
</dbReference>
<feature type="compositionally biased region" description="Low complexity" evidence="1">
    <location>
        <begin position="547"/>
        <end position="559"/>
    </location>
</feature>
<evidence type="ECO:0000313" key="3">
    <source>
        <dbReference type="Proteomes" id="UP000240883"/>
    </source>
</evidence>
<accession>A0A2T2NBS4</accession>
<feature type="region of interest" description="Disordered" evidence="1">
    <location>
        <begin position="325"/>
        <end position="351"/>
    </location>
</feature>
<proteinExistence type="predicted"/>
<feature type="region of interest" description="Disordered" evidence="1">
    <location>
        <begin position="405"/>
        <end position="427"/>
    </location>
</feature>
<feature type="compositionally biased region" description="Pro residues" evidence="1">
    <location>
        <begin position="231"/>
        <end position="248"/>
    </location>
</feature>
<feature type="compositionally biased region" description="Basic and acidic residues" evidence="1">
    <location>
        <begin position="332"/>
        <end position="351"/>
    </location>
</feature>
<protein>
    <submittedName>
        <fullName evidence="2">Uncharacterized protein</fullName>
    </submittedName>
</protein>
<evidence type="ECO:0000313" key="2">
    <source>
        <dbReference type="EMBL" id="PSN62696.1"/>
    </source>
</evidence>
<evidence type="ECO:0000256" key="1">
    <source>
        <dbReference type="SAM" id="MobiDB-lite"/>
    </source>
</evidence>
<feature type="compositionally biased region" description="Acidic residues" evidence="1">
    <location>
        <begin position="405"/>
        <end position="417"/>
    </location>
</feature>
<feature type="region of interest" description="Disordered" evidence="1">
    <location>
        <begin position="231"/>
        <end position="255"/>
    </location>
</feature>
<sequence>MTSRQPLQFSPLSKASMDENLPYSHALISLQLPFMFLGVKDVPSQVWSSPERHTKPIDNVQLLLLQYCPTVRVLQWIPERMPDEWRRIPANTTMNKKEKIAYQQRKREEWADREAQRWKATENSDSWIVRRAQTDDDPGKKNPGIIGEWRPKDGCLTHDEERKRGRALYACPVILQRFRTPEHILRSEIQDLLRVLRMFNSEGEIKGQDWFRIITSSSCYLKLSFTPSSPPLPPTPFTPSTPAKPSPHAPENAHEKGYSWPIPLAATTLLLLAALEREATPLIPAPGLVSFYPLSRFLLYSRLRALQREKQARWARHAASSYPSRHRRQRAFAKDEEAQRERMAGEEDAAAERRERLGLRDEGFWRVVEDIRGEGVGGEGVGRLLREMREFEKRGGRVGVSFFLEEDEEKDGGDEGEGEVKSVGGGSVSVQGSLGSEGWSVASSEPPVVPPRIKAVVFNTWASTLDAGELLAYVDLASRVVEAALTLEWDEGRRRVERYRNSVDEIHESPLKGLKRAMGMLGCNAKNYTHFHRKLAKYHLPDDKESGASSSAAKATDGGSHQEPLEALLAAQRRDPFYPLLSHISHTLEKARSYVPEFIERYEVSGGYRPIPDIKLYALMVADERERHEVKLRREADAESYATVSELEKECEAQEDSIILTGTNNGKVARHRPAVDGLTMNTPKYSGFERARKTPEQIDKRATGLWR</sequence>
<gene>
    <name evidence="2" type="ORF">BS50DRAFT_127288</name>
</gene>
<reference evidence="2 3" key="1">
    <citation type="journal article" date="2018" name="Front. Microbiol.">
        <title>Genome-Wide Analysis of Corynespora cassiicola Leaf Fall Disease Putative Effectors.</title>
        <authorList>
            <person name="Lopez D."/>
            <person name="Ribeiro S."/>
            <person name="Label P."/>
            <person name="Fumanal B."/>
            <person name="Venisse J.S."/>
            <person name="Kohler A."/>
            <person name="de Oliveira R.R."/>
            <person name="Labutti K."/>
            <person name="Lipzen A."/>
            <person name="Lail K."/>
            <person name="Bauer D."/>
            <person name="Ohm R.A."/>
            <person name="Barry K.W."/>
            <person name="Spatafora J."/>
            <person name="Grigoriev I.V."/>
            <person name="Martin F.M."/>
            <person name="Pujade-Renaud V."/>
        </authorList>
    </citation>
    <scope>NUCLEOTIDE SEQUENCE [LARGE SCALE GENOMIC DNA]</scope>
    <source>
        <strain evidence="2 3">Philippines</strain>
    </source>
</reference>
<feature type="region of interest" description="Disordered" evidence="1">
    <location>
        <begin position="542"/>
        <end position="561"/>
    </location>
</feature>